<evidence type="ECO:0008006" key="4">
    <source>
        <dbReference type="Google" id="ProtNLM"/>
    </source>
</evidence>
<feature type="coiled-coil region" evidence="1">
    <location>
        <begin position="32"/>
        <end position="80"/>
    </location>
</feature>
<dbReference type="InterPro" id="IPR007445">
    <property type="entry name" value="PilO"/>
</dbReference>
<dbReference type="Gene3D" id="3.30.70.60">
    <property type="match status" value="1"/>
</dbReference>
<gene>
    <name evidence="3" type="ORF">ENK44_09015</name>
</gene>
<keyword evidence="1" id="KW-0175">Coiled coil</keyword>
<comment type="caution">
    <text evidence="3">The sequence shown here is derived from an EMBL/GenBank/DDBJ whole genome shotgun (WGS) entry which is preliminary data.</text>
</comment>
<dbReference type="GO" id="GO:0043683">
    <property type="term" value="P:type IV pilus assembly"/>
    <property type="evidence" value="ECO:0007669"/>
    <property type="project" value="InterPro"/>
</dbReference>
<accession>A0A7V4U0T7</accession>
<dbReference type="AlphaFoldDB" id="A0A7V4U0T7"/>
<keyword evidence="2" id="KW-0812">Transmembrane</keyword>
<keyword evidence="2" id="KW-1133">Transmembrane helix</keyword>
<dbReference type="Pfam" id="PF04350">
    <property type="entry name" value="PilO"/>
    <property type="match status" value="1"/>
</dbReference>
<name>A0A7V4U0T7_CALAY</name>
<evidence type="ECO:0000313" key="3">
    <source>
        <dbReference type="EMBL" id="HGY55829.1"/>
    </source>
</evidence>
<evidence type="ECO:0000256" key="2">
    <source>
        <dbReference type="SAM" id="Phobius"/>
    </source>
</evidence>
<protein>
    <recommendedName>
        <fullName evidence="4">Type IV pilus assembly protein PilO</fullName>
    </recommendedName>
</protein>
<dbReference type="Proteomes" id="UP000885779">
    <property type="component" value="Unassembled WGS sequence"/>
</dbReference>
<dbReference type="EMBL" id="DRQG01000085">
    <property type="protein sequence ID" value="HGY55829.1"/>
    <property type="molecule type" value="Genomic_DNA"/>
</dbReference>
<dbReference type="InterPro" id="IPR014717">
    <property type="entry name" value="Transl_elong_EF1B/ribsomal_bS6"/>
</dbReference>
<proteinExistence type="predicted"/>
<sequence>MEKKIFTILLAVLLIISLSWYLFIYSRQKATLEDIESNLRVVAHKLKNAQQAQQNMKLIEENLKKKQENLTNERNRFISESDLPEVTEKLKSFAREYNLELTDFSSSFESLLESEKKTKIAPLALSLTVKGKYLDIGRFLEHWPTLPFYLIPERFNIKRAGEDTNILDATISATLYIWNN</sequence>
<dbReference type="GO" id="GO:0043107">
    <property type="term" value="P:type IV pilus-dependent motility"/>
    <property type="evidence" value="ECO:0007669"/>
    <property type="project" value="InterPro"/>
</dbReference>
<reference evidence="3" key="1">
    <citation type="journal article" date="2020" name="mSystems">
        <title>Genome- and Community-Level Interaction Insights into Carbon Utilization and Element Cycling Functions of Hydrothermarchaeota in Hydrothermal Sediment.</title>
        <authorList>
            <person name="Zhou Z."/>
            <person name="Liu Y."/>
            <person name="Xu W."/>
            <person name="Pan J."/>
            <person name="Luo Z.H."/>
            <person name="Li M."/>
        </authorList>
    </citation>
    <scope>NUCLEOTIDE SEQUENCE [LARGE SCALE GENOMIC DNA]</scope>
    <source>
        <strain evidence="3">HyVt-577</strain>
    </source>
</reference>
<keyword evidence="2" id="KW-0472">Membrane</keyword>
<evidence type="ECO:0000256" key="1">
    <source>
        <dbReference type="SAM" id="Coils"/>
    </source>
</evidence>
<feature type="transmembrane region" description="Helical" evidence="2">
    <location>
        <begin position="6"/>
        <end position="24"/>
    </location>
</feature>
<organism evidence="3">
    <name type="scientific">Caldithrix abyssi</name>
    <dbReference type="NCBI Taxonomy" id="187145"/>
    <lineage>
        <taxon>Bacteria</taxon>
        <taxon>Pseudomonadati</taxon>
        <taxon>Calditrichota</taxon>
        <taxon>Calditrichia</taxon>
        <taxon>Calditrichales</taxon>
        <taxon>Calditrichaceae</taxon>
        <taxon>Caldithrix</taxon>
    </lineage>
</organism>